<dbReference type="OrthoDB" id="9813630at2"/>
<evidence type="ECO:0000313" key="3">
    <source>
        <dbReference type="Proteomes" id="UP000317722"/>
    </source>
</evidence>
<dbReference type="PANTHER" id="PTHR39175:SF1">
    <property type="entry name" value="FAMILY PROTEIN, PUTATIVE (AFU_ORTHOLOGUE AFUA_3G15060)-RELATED"/>
    <property type="match status" value="1"/>
</dbReference>
<sequence>MSVAGLHHVQIACPAGSEDLLREFYGGVLGLPEIPKPPVLAARGGVWFRVGPQELHCGVEERFVPARKAHPAIAVTDLDAFAVTLETAGAELTWDDTIPGVRRFHTTDPVGNRVELQEG</sequence>
<proteinExistence type="predicted"/>
<evidence type="ECO:0000313" key="2">
    <source>
        <dbReference type="EMBL" id="TPG13867.1"/>
    </source>
</evidence>
<dbReference type="PANTHER" id="PTHR39175">
    <property type="entry name" value="FAMILY PROTEIN, PUTATIVE (AFU_ORTHOLOGUE AFUA_3G15060)-RELATED"/>
    <property type="match status" value="1"/>
</dbReference>
<accession>A0A502CKW5</accession>
<evidence type="ECO:0000259" key="1">
    <source>
        <dbReference type="PROSITE" id="PS51819"/>
    </source>
</evidence>
<dbReference type="Gene3D" id="3.10.180.10">
    <property type="entry name" value="2,3-Dihydroxybiphenyl 1,2-Dioxygenase, domain 1"/>
    <property type="match status" value="1"/>
</dbReference>
<keyword evidence="3" id="KW-1185">Reference proteome</keyword>
<reference evidence="2 3" key="1">
    <citation type="journal article" date="2019" name="Environ. Microbiol.">
        <title>Species interactions and distinct microbial communities in high Arctic permafrost affected cryosols are associated with the CH4 and CO2 gas fluxes.</title>
        <authorList>
            <person name="Altshuler I."/>
            <person name="Hamel J."/>
            <person name="Turney S."/>
            <person name="Magnuson E."/>
            <person name="Levesque R."/>
            <person name="Greer C."/>
            <person name="Whyte L.G."/>
        </authorList>
    </citation>
    <scope>NUCLEOTIDE SEQUENCE [LARGE SCALE GENOMIC DNA]</scope>
    <source>
        <strain evidence="2 3">S9.3A</strain>
    </source>
</reference>
<dbReference type="PROSITE" id="PS51819">
    <property type="entry name" value="VOC"/>
    <property type="match status" value="1"/>
</dbReference>
<comment type="caution">
    <text evidence="2">The sequence shown here is derived from an EMBL/GenBank/DDBJ whole genome shotgun (WGS) entry which is preliminary data.</text>
</comment>
<dbReference type="InterPro" id="IPR041581">
    <property type="entry name" value="Glyoxalase_6"/>
</dbReference>
<dbReference type="RefSeq" id="WP_140742821.1">
    <property type="nucleotide sequence ID" value="NZ_RCZM01000006.1"/>
</dbReference>
<dbReference type="AlphaFoldDB" id="A0A502CKW5"/>
<dbReference type="Proteomes" id="UP000317722">
    <property type="component" value="Unassembled WGS sequence"/>
</dbReference>
<gene>
    <name evidence="2" type="ORF">EAH86_16660</name>
</gene>
<dbReference type="InterPro" id="IPR029068">
    <property type="entry name" value="Glyas_Bleomycin-R_OHBP_Dase"/>
</dbReference>
<organism evidence="2 3">
    <name type="scientific">Pedococcus bigeumensis</name>
    <dbReference type="NCBI Taxonomy" id="433644"/>
    <lineage>
        <taxon>Bacteria</taxon>
        <taxon>Bacillati</taxon>
        <taxon>Actinomycetota</taxon>
        <taxon>Actinomycetes</taxon>
        <taxon>Micrococcales</taxon>
        <taxon>Intrasporangiaceae</taxon>
        <taxon>Pedococcus</taxon>
    </lineage>
</organism>
<protein>
    <submittedName>
        <fullName evidence="2">Glyoxalase</fullName>
    </submittedName>
</protein>
<dbReference type="SUPFAM" id="SSF54593">
    <property type="entry name" value="Glyoxalase/Bleomycin resistance protein/Dihydroxybiphenyl dioxygenase"/>
    <property type="match status" value="1"/>
</dbReference>
<name>A0A502CKW5_9MICO</name>
<dbReference type="Pfam" id="PF18029">
    <property type="entry name" value="Glyoxalase_6"/>
    <property type="match status" value="1"/>
</dbReference>
<dbReference type="InterPro" id="IPR037523">
    <property type="entry name" value="VOC_core"/>
</dbReference>
<dbReference type="EMBL" id="RCZM01000006">
    <property type="protein sequence ID" value="TPG13867.1"/>
    <property type="molecule type" value="Genomic_DNA"/>
</dbReference>
<feature type="domain" description="VOC" evidence="1">
    <location>
        <begin position="5"/>
        <end position="119"/>
    </location>
</feature>